<evidence type="ECO:0000313" key="3">
    <source>
        <dbReference type="Proteomes" id="UP000053317"/>
    </source>
</evidence>
<dbReference type="PANTHER" id="PTHR43162">
    <property type="match status" value="1"/>
</dbReference>
<keyword evidence="3" id="KW-1185">Reference proteome</keyword>
<dbReference type="InterPro" id="IPR036291">
    <property type="entry name" value="NAD(P)-bd_dom_sf"/>
</dbReference>
<dbReference type="SUPFAM" id="SSF51735">
    <property type="entry name" value="NAD(P)-binding Rossmann-fold domains"/>
    <property type="match status" value="1"/>
</dbReference>
<evidence type="ECO:0000313" key="2">
    <source>
        <dbReference type="EMBL" id="KKY26460.1"/>
    </source>
</evidence>
<dbReference type="PANTHER" id="PTHR43162:SF1">
    <property type="entry name" value="PRESTALK A DIFFERENTIATION PROTEIN A"/>
    <property type="match status" value="1"/>
</dbReference>
<reference evidence="2 3" key="1">
    <citation type="submission" date="2015-05" db="EMBL/GenBank/DDBJ databases">
        <title>Distinctive expansion of gene families associated with plant cell wall degradation and secondary metabolism in the genomes of grapevine trunk pathogens.</title>
        <authorList>
            <person name="Lawrence D.P."/>
            <person name="Travadon R."/>
            <person name="Rolshausen P.E."/>
            <person name="Baumgartner K."/>
        </authorList>
    </citation>
    <scope>NUCLEOTIDE SEQUENCE [LARGE SCALE GENOMIC DNA]</scope>
    <source>
        <strain evidence="2">UCRPC4</strain>
    </source>
</reference>
<dbReference type="Gene3D" id="3.90.25.10">
    <property type="entry name" value="UDP-galactose 4-epimerase, domain 1"/>
    <property type="match status" value="1"/>
</dbReference>
<dbReference type="AlphaFoldDB" id="A0A0G2HD59"/>
<gene>
    <name evidence="2" type="ORF">UCRPC4_g01479</name>
</gene>
<organism evidence="2 3">
    <name type="scientific">Phaeomoniella chlamydospora</name>
    <name type="common">Phaeoacremonium chlamydosporum</name>
    <dbReference type="NCBI Taxonomy" id="158046"/>
    <lineage>
        <taxon>Eukaryota</taxon>
        <taxon>Fungi</taxon>
        <taxon>Dikarya</taxon>
        <taxon>Ascomycota</taxon>
        <taxon>Pezizomycotina</taxon>
        <taxon>Eurotiomycetes</taxon>
        <taxon>Chaetothyriomycetidae</taxon>
        <taxon>Phaeomoniellales</taxon>
        <taxon>Phaeomoniellaceae</taxon>
        <taxon>Phaeomoniella</taxon>
    </lineage>
</organism>
<dbReference type="InterPro" id="IPR051604">
    <property type="entry name" value="Ergot_Alk_Oxidoreductase"/>
</dbReference>
<dbReference type="Pfam" id="PF05368">
    <property type="entry name" value="NmrA"/>
    <property type="match status" value="1"/>
</dbReference>
<dbReference type="InterPro" id="IPR008030">
    <property type="entry name" value="NmrA-like"/>
</dbReference>
<comment type="caution">
    <text evidence="2">The sequence shown here is derived from an EMBL/GenBank/DDBJ whole genome shotgun (WGS) entry which is preliminary data.</text>
</comment>
<dbReference type="OrthoDB" id="419598at2759"/>
<sequence>MGKYVLTGANGDLGSRAADYAISVARPDQQLVFTSPSLDNIPQDRAARWKAAGVQIECANYDDPASMEKVFKDADAVSLISTWMIGDIRRKQHRRAVDAAKKAGVKRLCYTSYVGAHIAENTPLVASDHRDTEQAIYDSGLSWNVQRNNFYLDNFFGTLFPMVHNVCDDKWHWNSNGTPAGFVAKDDCARVLGALLLGKGEVNTVYTVTGPELVSDYTFLDMVNKETGWKGELVAMTDEQLYEYWMGRGVPRGVEGDFSKSPIPLCCDDIITNTTEIRNGTMSVLTHDVEKLTGRKPLSAREVMGQYKDKLPTA</sequence>
<proteinExistence type="predicted"/>
<dbReference type="Gene3D" id="3.40.50.720">
    <property type="entry name" value="NAD(P)-binding Rossmann-like Domain"/>
    <property type="match status" value="1"/>
</dbReference>
<feature type="domain" description="NmrA-like" evidence="1">
    <location>
        <begin position="8"/>
        <end position="252"/>
    </location>
</feature>
<name>A0A0G2HD59_PHACM</name>
<dbReference type="Proteomes" id="UP000053317">
    <property type="component" value="Unassembled WGS sequence"/>
</dbReference>
<protein>
    <submittedName>
        <fullName evidence="2">Putativelike family</fullName>
    </submittedName>
</protein>
<evidence type="ECO:0000259" key="1">
    <source>
        <dbReference type="Pfam" id="PF05368"/>
    </source>
</evidence>
<reference evidence="2 3" key="2">
    <citation type="submission" date="2015-05" db="EMBL/GenBank/DDBJ databases">
        <authorList>
            <person name="Morales-Cruz A."/>
            <person name="Amrine K.C."/>
            <person name="Cantu D."/>
        </authorList>
    </citation>
    <scope>NUCLEOTIDE SEQUENCE [LARGE SCALE GENOMIC DNA]</scope>
    <source>
        <strain evidence="2">UCRPC4</strain>
    </source>
</reference>
<dbReference type="EMBL" id="LCWF01000035">
    <property type="protein sequence ID" value="KKY26460.1"/>
    <property type="molecule type" value="Genomic_DNA"/>
</dbReference>
<accession>A0A0G2HD59</accession>